<comment type="caution">
    <text evidence="3">The sequence shown here is derived from an EMBL/GenBank/DDBJ whole genome shotgun (WGS) entry which is preliminary data.</text>
</comment>
<dbReference type="PANTHER" id="PTHR12835">
    <property type="entry name" value="BIOTIN PROTEIN LIGASE"/>
    <property type="match status" value="1"/>
</dbReference>
<dbReference type="EMBL" id="JANQDL010000039">
    <property type="protein sequence ID" value="MDH6063140.1"/>
    <property type="molecule type" value="Genomic_DNA"/>
</dbReference>
<dbReference type="GO" id="GO:0004077">
    <property type="term" value="F:biotin--[biotin carboxyl-carrier protein] ligase activity"/>
    <property type="evidence" value="ECO:0007669"/>
    <property type="project" value="UniProtKB-EC"/>
</dbReference>
<dbReference type="GeneID" id="83685893"/>
<dbReference type="Gene3D" id="3.30.930.10">
    <property type="entry name" value="Bira Bifunctional Protein, Domain 2"/>
    <property type="match status" value="1"/>
</dbReference>
<dbReference type="Pfam" id="PF03099">
    <property type="entry name" value="BPL_LplA_LipB"/>
    <property type="match status" value="1"/>
</dbReference>
<dbReference type="PANTHER" id="PTHR12835:SF5">
    <property type="entry name" value="BIOTIN--PROTEIN LIGASE"/>
    <property type="match status" value="1"/>
</dbReference>
<reference evidence="3 4" key="1">
    <citation type="journal article" date="2023" name="J. Phycol.">
        <title>Chrysosporum ovalisporum is synonymous with the true-branching cyanobacterium Umezakia natans (Nostocales/Aphanizomenonaceae).</title>
        <authorList>
            <person name="McGregor G.B."/>
            <person name="Sendall B.C."/>
            <person name="Niiyama Y."/>
            <person name="Tuji A."/>
            <person name="Willis A."/>
        </authorList>
    </citation>
    <scope>NUCLEOTIDE SEQUENCE [LARGE SCALE GENOMIC DNA]</scope>
    <source>
        <strain evidence="3 4">FSS-62</strain>
    </source>
</reference>
<dbReference type="GO" id="GO:0005737">
    <property type="term" value="C:cytoplasm"/>
    <property type="evidence" value="ECO:0007669"/>
    <property type="project" value="TreeGrafter"/>
</dbReference>
<sequence length="272" mass="29625">MGFNRQLLETALKSGIWYNYLPSSLHIFDSVSSTNQILWDLLKNGADKNSIVIATQQTAGKGQWGRQWISPTGGLYLSVGIVPKLEATDSYRLTLASAWGIAAQLRQWCISVGIKWPNDLVLHGRKLGGILTETKVHNGQIIQAVIGVGINWANPVPDTGINLQSWQASQPHKAISCLEILTSTVLLGIKSGIDCLCQEGVSVLLSRYLDLLTNIGEQVYINNLLGTVVGVTSQGKLCVSFNTDDTNEIKTPEIYMEPGTISLGYRESSVLL</sequence>
<feature type="domain" description="BPL/LPL catalytic" evidence="2">
    <location>
        <begin position="10"/>
        <end position="212"/>
    </location>
</feature>
<dbReference type="InterPro" id="IPR004143">
    <property type="entry name" value="BPL_LPL_catalytic"/>
</dbReference>
<evidence type="ECO:0000313" key="3">
    <source>
        <dbReference type="EMBL" id="MDH6063140.1"/>
    </source>
</evidence>
<dbReference type="NCBIfam" id="TIGR00121">
    <property type="entry name" value="birA_ligase"/>
    <property type="match status" value="1"/>
</dbReference>
<dbReference type="InterPro" id="IPR004408">
    <property type="entry name" value="Biotin_CoA_COase_ligase"/>
</dbReference>
<dbReference type="AlphaFoldDB" id="A0AA43GXJ1"/>
<evidence type="ECO:0000259" key="2">
    <source>
        <dbReference type="PROSITE" id="PS51733"/>
    </source>
</evidence>
<dbReference type="Proteomes" id="UP001159370">
    <property type="component" value="Unassembled WGS sequence"/>
</dbReference>
<dbReference type="CDD" id="cd16442">
    <property type="entry name" value="BPL"/>
    <property type="match status" value="1"/>
</dbReference>
<evidence type="ECO:0000256" key="1">
    <source>
        <dbReference type="ARBA" id="ARBA00022598"/>
    </source>
</evidence>
<evidence type="ECO:0000313" key="4">
    <source>
        <dbReference type="Proteomes" id="UP001159370"/>
    </source>
</evidence>
<dbReference type="SUPFAM" id="SSF55681">
    <property type="entry name" value="Class II aaRS and biotin synthetases"/>
    <property type="match status" value="1"/>
</dbReference>
<proteinExistence type="predicted"/>
<gene>
    <name evidence="3" type="ORF">NWP23_04925</name>
</gene>
<dbReference type="InterPro" id="IPR045864">
    <property type="entry name" value="aa-tRNA-synth_II/BPL/LPL"/>
</dbReference>
<name>A0AA43GXJ1_9CYAN</name>
<organism evidence="3 4">
    <name type="scientific">Umezakia ovalisporum FSS-62</name>
    <dbReference type="NCBI Taxonomy" id="2971776"/>
    <lineage>
        <taxon>Bacteria</taxon>
        <taxon>Bacillati</taxon>
        <taxon>Cyanobacteriota</taxon>
        <taxon>Cyanophyceae</taxon>
        <taxon>Nostocales</taxon>
        <taxon>Nodulariaceae</taxon>
        <taxon>Umezakia</taxon>
    </lineage>
</organism>
<dbReference type="PROSITE" id="PS51733">
    <property type="entry name" value="BPL_LPL_CATALYTIC"/>
    <property type="match status" value="1"/>
</dbReference>
<dbReference type="EC" id="6.3.4.15" evidence="3"/>
<protein>
    <submittedName>
        <fullName evidence="3">Biotin--[acetyl-CoA-carboxylase] ligase</fullName>
        <ecNumber evidence="3">6.3.4.15</ecNumber>
    </submittedName>
</protein>
<dbReference type="RefSeq" id="WP_280651086.1">
    <property type="nucleotide sequence ID" value="NZ_JANQDL010000039.1"/>
</dbReference>
<accession>A0AA43GXJ1</accession>
<keyword evidence="1 3" id="KW-0436">Ligase</keyword>